<evidence type="ECO:0000313" key="2">
    <source>
        <dbReference type="Proteomes" id="UP000708208"/>
    </source>
</evidence>
<comment type="caution">
    <text evidence="1">The sequence shown here is derived from an EMBL/GenBank/DDBJ whole genome shotgun (WGS) entry which is preliminary data.</text>
</comment>
<feature type="non-terminal residue" evidence="1">
    <location>
        <position position="1"/>
    </location>
</feature>
<proteinExistence type="predicted"/>
<protein>
    <submittedName>
        <fullName evidence="1">Uncharacterized protein</fullName>
    </submittedName>
</protein>
<sequence length="23" mass="2744">VSWVFFAVLWYGIGYFNGDLENF</sequence>
<reference evidence="1" key="1">
    <citation type="submission" date="2021-06" db="EMBL/GenBank/DDBJ databases">
        <authorList>
            <person name="Hodson N. C."/>
            <person name="Mongue J. A."/>
            <person name="Jaron S. K."/>
        </authorList>
    </citation>
    <scope>NUCLEOTIDE SEQUENCE</scope>
</reference>
<keyword evidence="2" id="KW-1185">Reference proteome</keyword>
<accession>A0A8J2NZP4</accession>
<gene>
    <name evidence="1" type="ORF">AFUS01_LOCUS14292</name>
</gene>
<evidence type="ECO:0000313" key="1">
    <source>
        <dbReference type="EMBL" id="CAG7725328.1"/>
    </source>
</evidence>
<dbReference type="Proteomes" id="UP000708208">
    <property type="component" value="Unassembled WGS sequence"/>
</dbReference>
<dbReference type="AlphaFoldDB" id="A0A8J2NZP4"/>
<name>A0A8J2NZP4_9HEXA</name>
<feature type="non-terminal residue" evidence="1">
    <location>
        <position position="23"/>
    </location>
</feature>
<organism evidence="1 2">
    <name type="scientific">Allacma fusca</name>
    <dbReference type="NCBI Taxonomy" id="39272"/>
    <lineage>
        <taxon>Eukaryota</taxon>
        <taxon>Metazoa</taxon>
        <taxon>Ecdysozoa</taxon>
        <taxon>Arthropoda</taxon>
        <taxon>Hexapoda</taxon>
        <taxon>Collembola</taxon>
        <taxon>Symphypleona</taxon>
        <taxon>Sminthuridae</taxon>
        <taxon>Allacma</taxon>
    </lineage>
</organism>
<dbReference type="EMBL" id="CAJVCH010120510">
    <property type="protein sequence ID" value="CAG7725328.1"/>
    <property type="molecule type" value="Genomic_DNA"/>
</dbReference>